<dbReference type="PRINTS" id="PR00950">
    <property type="entry name" value="TYPE3IMSPROT"/>
</dbReference>
<keyword evidence="5" id="KW-1003">Cell membrane</keyword>
<sequence length="384" mass="41993">MASSQDKHLPATQQRIQKARNDGQVAHSQHLKHLAILGGGAMVLFALLPGILNQLLSMMRTQLKFNAMTLAQPSAMIEQVQTLSSVALKATLPLSLWISALAVLSSVLVSGFLITIKPLGPDFSKINPLTGLGRLFSKDKLSEVALLVLIVTGLCLVTGLYIHHHIHLLAVMSLQHDSASLLMAGRWLMEGLALLLLVILLMAAVDTPLQFFLHHQRLKMSLQDMKDEFKASEGNPDIKNKRRAKQREIAQQNSVRQVEKADFVLTNPTHYAVAICYDDTQLGAPRVIAKGADLIALKIRQAAQQHSIPLLESPRLARALFTHTEIDEEIPTALYMAVAQVLSYVYRLKASLSGQGPQPGACPVPDVPEELDPHSPGFTKGRLA</sequence>
<keyword evidence="15" id="KW-0966">Cell projection</keyword>
<evidence type="ECO:0000313" key="15">
    <source>
        <dbReference type="EMBL" id="PVE44638.1"/>
    </source>
</evidence>
<dbReference type="PANTHER" id="PTHR30531">
    <property type="entry name" value="FLAGELLAR BIOSYNTHETIC PROTEIN FLHB"/>
    <property type="match status" value="1"/>
</dbReference>
<evidence type="ECO:0000256" key="3">
    <source>
        <dbReference type="ARBA" id="ARBA00021622"/>
    </source>
</evidence>
<dbReference type="Pfam" id="PF01312">
    <property type="entry name" value="Bac_export_2"/>
    <property type="match status" value="1"/>
</dbReference>
<dbReference type="RefSeq" id="WP_053174688.1">
    <property type="nucleotide sequence ID" value="NZ_LFYT02000001.1"/>
</dbReference>
<feature type="transmembrane region" description="Helical" evidence="14">
    <location>
        <begin position="144"/>
        <end position="162"/>
    </location>
</feature>
<dbReference type="STRING" id="1293045.H663_15310"/>
<feature type="transmembrane region" description="Helical" evidence="14">
    <location>
        <begin position="94"/>
        <end position="116"/>
    </location>
</feature>
<feature type="transmembrane region" description="Helical" evidence="14">
    <location>
        <begin position="34"/>
        <end position="52"/>
    </location>
</feature>
<keyword evidence="15" id="KW-0282">Flagellum</keyword>
<keyword evidence="10 14" id="KW-0472">Membrane</keyword>
<dbReference type="PANTHER" id="PTHR30531:SF12">
    <property type="entry name" value="FLAGELLAR BIOSYNTHETIC PROTEIN FLHB"/>
    <property type="match status" value="1"/>
</dbReference>
<gene>
    <name evidence="15" type="ORF">H663_001055</name>
</gene>
<reference evidence="15" key="1">
    <citation type="submission" date="2017-04" db="EMBL/GenBank/DDBJ databases">
        <title>Unexpected and diverse lifestyles within the genus Limnohabitans.</title>
        <authorList>
            <person name="Kasalicky V."/>
            <person name="Mehrshad M."/>
            <person name="Andrei S.-A."/>
            <person name="Salcher M."/>
            <person name="Kratochvilova H."/>
            <person name="Simek K."/>
            <person name="Ghai R."/>
        </authorList>
    </citation>
    <scope>NUCLEOTIDE SEQUENCE [LARGE SCALE GENOMIC DNA]</scope>
    <source>
        <strain evidence="15">II-D5</strain>
    </source>
</reference>
<evidence type="ECO:0000256" key="1">
    <source>
        <dbReference type="ARBA" id="ARBA00004651"/>
    </source>
</evidence>
<dbReference type="SUPFAM" id="SSF160544">
    <property type="entry name" value="EscU C-terminal domain-like"/>
    <property type="match status" value="1"/>
</dbReference>
<evidence type="ECO:0000256" key="14">
    <source>
        <dbReference type="SAM" id="Phobius"/>
    </source>
</evidence>
<proteinExistence type="inferred from homology"/>
<evidence type="ECO:0000256" key="4">
    <source>
        <dbReference type="ARBA" id="ARBA00022448"/>
    </source>
</evidence>
<protein>
    <recommendedName>
        <fullName evidence="3">Flagellar biosynthetic protein FlhB</fullName>
    </recommendedName>
</protein>
<keyword evidence="6 14" id="KW-0812">Transmembrane</keyword>
<keyword evidence="9 14" id="KW-1133">Transmembrane helix</keyword>
<feature type="region of interest" description="Disordered" evidence="13">
    <location>
        <begin position="357"/>
        <end position="384"/>
    </location>
</feature>
<keyword evidence="16" id="KW-1185">Reference proteome</keyword>
<dbReference type="GO" id="GO:0044781">
    <property type="term" value="P:bacterial-type flagellum organization"/>
    <property type="evidence" value="ECO:0007669"/>
    <property type="project" value="UniProtKB-KW"/>
</dbReference>
<comment type="function">
    <text evidence="12">Required for formation of the rod structure in the basal body of the flagellar apparatus. Together with FliI and FliH, may constitute the export apparatus of flagellin.</text>
</comment>
<keyword evidence="11" id="KW-1006">Bacterial flagellum protein export</keyword>
<evidence type="ECO:0000256" key="8">
    <source>
        <dbReference type="ARBA" id="ARBA00022927"/>
    </source>
</evidence>
<dbReference type="Gene3D" id="3.40.1690.10">
    <property type="entry name" value="secretion proteins EscU"/>
    <property type="match status" value="1"/>
</dbReference>
<dbReference type="OrthoDB" id="9807950at2"/>
<evidence type="ECO:0000256" key="12">
    <source>
        <dbReference type="ARBA" id="ARBA00025078"/>
    </source>
</evidence>
<evidence type="ECO:0000256" key="10">
    <source>
        <dbReference type="ARBA" id="ARBA00023136"/>
    </source>
</evidence>
<evidence type="ECO:0000256" key="13">
    <source>
        <dbReference type="SAM" id="MobiDB-lite"/>
    </source>
</evidence>
<keyword evidence="15" id="KW-0969">Cilium</keyword>
<evidence type="ECO:0000256" key="2">
    <source>
        <dbReference type="ARBA" id="ARBA00010690"/>
    </source>
</evidence>
<evidence type="ECO:0000256" key="5">
    <source>
        <dbReference type="ARBA" id="ARBA00022475"/>
    </source>
</evidence>
<evidence type="ECO:0000256" key="11">
    <source>
        <dbReference type="ARBA" id="ARBA00023225"/>
    </source>
</evidence>
<comment type="caution">
    <text evidence="15">The sequence shown here is derived from an EMBL/GenBank/DDBJ whole genome shotgun (WGS) entry which is preliminary data.</text>
</comment>
<evidence type="ECO:0000256" key="7">
    <source>
        <dbReference type="ARBA" id="ARBA00022795"/>
    </source>
</evidence>
<dbReference type="InterPro" id="IPR029025">
    <property type="entry name" value="T3SS_substrate_exporter_C"/>
</dbReference>
<dbReference type="InterPro" id="IPR006135">
    <property type="entry name" value="T3SS_substrate_exporter"/>
</dbReference>
<dbReference type="Proteomes" id="UP000037507">
    <property type="component" value="Unassembled WGS sequence"/>
</dbReference>
<keyword evidence="4" id="KW-0813">Transport</keyword>
<feature type="region of interest" description="Disordered" evidence="13">
    <location>
        <begin position="1"/>
        <end position="22"/>
    </location>
</feature>
<organism evidence="15 16">
    <name type="scientific">Limnohabitans planktonicus II-D5</name>
    <dbReference type="NCBI Taxonomy" id="1293045"/>
    <lineage>
        <taxon>Bacteria</taxon>
        <taxon>Pseudomonadati</taxon>
        <taxon>Pseudomonadota</taxon>
        <taxon>Betaproteobacteria</taxon>
        <taxon>Burkholderiales</taxon>
        <taxon>Comamonadaceae</taxon>
        <taxon>Limnohabitans</taxon>
    </lineage>
</organism>
<keyword evidence="8" id="KW-0653">Protein transport</keyword>
<comment type="subcellular location">
    <subcellularLocation>
        <location evidence="1">Cell membrane</location>
        <topology evidence="1">Multi-pass membrane protein</topology>
    </subcellularLocation>
</comment>
<evidence type="ECO:0000256" key="6">
    <source>
        <dbReference type="ARBA" id="ARBA00022692"/>
    </source>
</evidence>
<accession>A0A2T7UJ26</accession>
<feature type="transmembrane region" description="Helical" evidence="14">
    <location>
        <begin position="192"/>
        <end position="213"/>
    </location>
</feature>
<dbReference type="FunFam" id="3.40.1690.10:FF:000001">
    <property type="entry name" value="Flagellar biosynthetic protein FlhB"/>
    <property type="match status" value="1"/>
</dbReference>
<comment type="similarity">
    <text evidence="2">Belongs to the type III secretion exporter family.</text>
</comment>
<keyword evidence="7" id="KW-1005">Bacterial flagellum biogenesis</keyword>
<evidence type="ECO:0000313" key="16">
    <source>
        <dbReference type="Proteomes" id="UP000037507"/>
    </source>
</evidence>
<evidence type="ECO:0000256" key="9">
    <source>
        <dbReference type="ARBA" id="ARBA00022989"/>
    </source>
</evidence>
<dbReference type="EMBL" id="LFYT02000001">
    <property type="protein sequence ID" value="PVE44638.1"/>
    <property type="molecule type" value="Genomic_DNA"/>
</dbReference>
<dbReference type="GO" id="GO:0005886">
    <property type="term" value="C:plasma membrane"/>
    <property type="evidence" value="ECO:0007669"/>
    <property type="project" value="UniProtKB-SubCell"/>
</dbReference>
<dbReference type="AlphaFoldDB" id="A0A2T7UJ26"/>
<dbReference type="GO" id="GO:0009306">
    <property type="term" value="P:protein secretion"/>
    <property type="evidence" value="ECO:0007669"/>
    <property type="project" value="InterPro"/>
</dbReference>
<name>A0A2T7UJ26_9BURK</name>